<evidence type="ECO:0000256" key="2">
    <source>
        <dbReference type="SAM" id="Phobius"/>
    </source>
</evidence>
<evidence type="ECO:0000256" key="1">
    <source>
        <dbReference type="SAM" id="MobiDB-lite"/>
    </source>
</evidence>
<keyword evidence="4" id="KW-1185">Reference proteome</keyword>
<dbReference type="AlphaFoldDB" id="A0A9W7DI01"/>
<gene>
    <name evidence="3" type="ORF">Amon01_000671500</name>
</gene>
<feature type="transmembrane region" description="Helical" evidence="2">
    <location>
        <begin position="182"/>
        <end position="201"/>
    </location>
</feature>
<protein>
    <submittedName>
        <fullName evidence="3">Unnamed protein product</fullName>
    </submittedName>
</protein>
<comment type="caution">
    <text evidence="3">The sequence shown here is derived from an EMBL/GenBank/DDBJ whole genome shotgun (WGS) entry which is preliminary data.</text>
</comment>
<feature type="transmembrane region" description="Helical" evidence="2">
    <location>
        <begin position="69"/>
        <end position="94"/>
    </location>
</feature>
<organism evidence="3 4">
    <name type="scientific">Ambrosiozyma monospora</name>
    <name type="common">Yeast</name>
    <name type="synonym">Endomycopsis monosporus</name>
    <dbReference type="NCBI Taxonomy" id="43982"/>
    <lineage>
        <taxon>Eukaryota</taxon>
        <taxon>Fungi</taxon>
        <taxon>Dikarya</taxon>
        <taxon>Ascomycota</taxon>
        <taxon>Saccharomycotina</taxon>
        <taxon>Pichiomycetes</taxon>
        <taxon>Pichiales</taxon>
        <taxon>Pichiaceae</taxon>
        <taxon>Ambrosiozyma</taxon>
    </lineage>
</organism>
<evidence type="ECO:0000313" key="3">
    <source>
        <dbReference type="EMBL" id="GMG44116.1"/>
    </source>
</evidence>
<keyword evidence="2" id="KW-1133">Transmembrane helix</keyword>
<feature type="compositionally biased region" description="Low complexity" evidence="1">
    <location>
        <begin position="138"/>
        <end position="148"/>
    </location>
</feature>
<evidence type="ECO:0000313" key="4">
    <source>
        <dbReference type="Proteomes" id="UP001165063"/>
    </source>
</evidence>
<keyword evidence="2" id="KW-0472">Membrane</keyword>
<feature type="transmembrane region" description="Helical" evidence="2">
    <location>
        <begin position="25"/>
        <end position="49"/>
    </location>
</feature>
<dbReference type="EMBL" id="BSXU01004439">
    <property type="protein sequence ID" value="GMG44116.1"/>
    <property type="molecule type" value="Genomic_DNA"/>
</dbReference>
<keyword evidence="2" id="KW-0812">Transmembrane</keyword>
<proteinExistence type="predicted"/>
<feature type="region of interest" description="Disordered" evidence="1">
    <location>
        <begin position="128"/>
        <end position="148"/>
    </location>
</feature>
<sequence>MNQLSKFPVSILKAGYDDPKFKSRLLFFFPGLLFIGLTARFIIRSSIFFNNPSLDPSKLPILNSSSYLNTYLAGSSFQLFTSSIVLISLFVLFFKNPGSGLEYDDGEDTESGGLLPLTTHDLSYRRDSNATSTTGANQQPLQLSHSQSQSQSARVVGNKDKFNVFQRFLHNNPKAQIVLKQAIKLIITFTWIYALMLWFFGDSLFDRFLKYTGVAIV</sequence>
<name>A0A9W7DI01_AMBMO</name>
<dbReference type="Proteomes" id="UP001165063">
    <property type="component" value="Unassembled WGS sequence"/>
</dbReference>
<reference evidence="3" key="1">
    <citation type="submission" date="2023-04" db="EMBL/GenBank/DDBJ databases">
        <title>Ambrosiozyma monospora NBRC 1965.</title>
        <authorList>
            <person name="Ichikawa N."/>
            <person name="Sato H."/>
            <person name="Tonouchi N."/>
        </authorList>
    </citation>
    <scope>NUCLEOTIDE SEQUENCE</scope>
    <source>
        <strain evidence="3">NBRC 1965</strain>
    </source>
</reference>
<accession>A0A9W7DI01</accession>